<evidence type="ECO:0000313" key="1">
    <source>
        <dbReference type="EMBL" id="NHZ37478.1"/>
    </source>
</evidence>
<gene>
    <name evidence="1" type="ORF">F0185_28350</name>
</gene>
<dbReference type="Proteomes" id="UP000785613">
    <property type="component" value="Unassembled WGS sequence"/>
</dbReference>
<organism evidence="1 2">
    <name type="scientific">Massilia rubra</name>
    <dbReference type="NCBI Taxonomy" id="2607910"/>
    <lineage>
        <taxon>Bacteria</taxon>
        <taxon>Pseudomonadati</taxon>
        <taxon>Pseudomonadota</taxon>
        <taxon>Betaproteobacteria</taxon>
        <taxon>Burkholderiales</taxon>
        <taxon>Oxalobacteraceae</taxon>
        <taxon>Telluria group</taxon>
        <taxon>Massilia</taxon>
    </lineage>
</organism>
<dbReference type="RefSeq" id="WP_167230731.1">
    <property type="nucleotide sequence ID" value="NZ_VUYU01000029.1"/>
</dbReference>
<evidence type="ECO:0000313" key="2">
    <source>
        <dbReference type="Proteomes" id="UP000785613"/>
    </source>
</evidence>
<proteinExistence type="predicted"/>
<accession>A0ABX0LSI3</accession>
<reference evidence="1 2" key="1">
    <citation type="submission" date="2019-09" db="EMBL/GenBank/DDBJ databases">
        <title>Taxonomy of Antarctic Massilia spp.: description of Massilia rubra sp. nov., Massilia aquatica sp. nov., Massilia mucilaginosa sp. nov., Massilia frigida sp. nov. isolated from streams, lakes and regoliths.</title>
        <authorList>
            <person name="Holochova P."/>
            <person name="Sedlacek I."/>
            <person name="Kralova S."/>
            <person name="Maslanova I."/>
            <person name="Busse H.-J."/>
            <person name="Stankova E."/>
            <person name="Vrbovska V."/>
            <person name="Kovarovic V."/>
            <person name="Bartak M."/>
            <person name="Svec P."/>
            <person name="Pantucek R."/>
        </authorList>
    </citation>
    <scope>NUCLEOTIDE SEQUENCE [LARGE SCALE GENOMIC DNA]</scope>
    <source>
        <strain evidence="1 2">CCM 8692</strain>
    </source>
</reference>
<keyword evidence="2" id="KW-1185">Reference proteome</keyword>
<comment type="caution">
    <text evidence="1">The sequence shown here is derived from an EMBL/GenBank/DDBJ whole genome shotgun (WGS) entry which is preliminary data.</text>
</comment>
<name>A0ABX0LSI3_9BURK</name>
<dbReference type="EMBL" id="VUYU01000029">
    <property type="protein sequence ID" value="NHZ37478.1"/>
    <property type="molecule type" value="Genomic_DNA"/>
</dbReference>
<protein>
    <submittedName>
        <fullName evidence="1">Uncharacterized protein</fullName>
    </submittedName>
</protein>
<sequence length="144" mass="15938">MIDRELSNKFQEMDKQAARLREAFSALTTAHQVFQGAGALRSISVSDQFDDDSIEATFNGVRIKFQMLLIFGADRRPRARAVCIHCHCTYGAPMQVLLGAFTFGSDGMTDLDPDVEGNFPRMDTDAPAIVLRYLEAAFAANKTL</sequence>